<keyword evidence="3" id="KW-1185">Reference proteome</keyword>
<feature type="transmembrane region" description="Helical" evidence="1">
    <location>
        <begin position="138"/>
        <end position="159"/>
    </location>
</feature>
<comment type="caution">
    <text evidence="2">The sequence shown here is derived from an EMBL/GenBank/DDBJ whole genome shotgun (WGS) entry which is preliminary data.</text>
</comment>
<evidence type="ECO:0008006" key="4">
    <source>
        <dbReference type="Google" id="ProtNLM"/>
    </source>
</evidence>
<feature type="transmembrane region" description="Helical" evidence="1">
    <location>
        <begin position="171"/>
        <end position="193"/>
    </location>
</feature>
<keyword evidence="1" id="KW-1133">Transmembrane helix</keyword>
<dbReference type="Pfam" id="PF03729">
    <property type="entry name" value="DUF308"/>
    <property type="match status" value="1"/>
</dbReference>
<evidence type="ECO:0000256" key="1">
    <source>
        <dbReference type="SAM" id="Phobius"/>
    </source>
</evidence>
<evidence type="ECO:0000313" key="3">
    <source>
        <dbReference type="Proteomes" id="UP001157034"/>
    </source>
</evidence>
<dbReference type="Proteomes" id="UP001157034">
    <property type="component" value="Unassembled WGS sequence"/>
</dbReference>
<keyword evidence="1" id="KW-0472">Membrane</keyword>
<evidence type="ECO:0000313" key="2">
    <source>
        <dbReference type="EMBL" id="GMA95187.1"/>
    </source>
</evidence>
<name>A0ABQ6K3K2_9MICO</name>
<dbReference type="InterPro" id="IPR005325">
    <property type="entry name" value="DUF308_memb"/>
</dbReference>
<feature type="transmembrane region" description="Helical" evidence="1">
    <location>
        <begin position="44"/>
        <end position="68"/>
    </location>
</feature>
<gene>
    <name evidence="2" type="ORF">GCM10025881_20110</name>
</gene>
<dbReference type="RefSeq" id="WP_284253997.1">
    <property type="nucleotide sequence ID" value="NZ_BSVB01000001.1"/>
</dbReference>
<feature type="transmembrane region" description="Helical" evidence="1">
    <location>
        <begin position="103"/>
        <end position="126"/>
    </location>
</feature>
<protein>
    <recommendedName>
        <fullName evidence="4">Acyl-CoA synthetase</fullName>
    </recommendedName>
</protein>
<organism evidence="2 3">
    <name type="scientific">Pseudolysinimonas kribbensis</name>
    <dbReference type="NCBI Taxonomy" id="433641"/>
    <lineage>
        <taxon>Bacteria</taxon>
        <taxon>Bacillati</taxon>
        <taxon>Actinomycetota</taxon>
        <taxon>Actinomycetes</taxon>
        <taxon>Micrococcales</taxon>
        <taxon>Microbacteriaceae</taxon>
        <taxon>Pseudolysinimonas</taxon>
    </lineage>
</organism>
<accession>A0ABQ6K3K2</accession>
<feature type="transmembrane region" description="Helical" evidence="1">
    <location>
        <begin position="75"/>
        <end position="97"/>
    </location>
</feature>
<feature type="transmembrane region" description="Helical" evidence="1">
    <location>
        <begin position="14"/>
        <end position="38"/>
    </location>
</feature>
<reference evidence="3" key="1">
    <citation type="journal article" date="2019" name="Int. J. Syst. Evol. Microbiol.">
        <title>The Global Catalogue of Microorganisms (GCM) 10K type strain sequencing project: providing services to taxonomists for standard genome sequencing and annotation.</title>
        <authorList>
            <consortium name="The Broad Institute Genomics Platform"/>
            <consortium name="The Broad Institute Genome Sequencing Center for Infectious Disease"/>
            <person name="Wu L."/>
            <person name="Ma J."/>
        </authorList>
    </citation>
    <scope>NUCLEOTIDE SEQUENCE [LARGE SCALE GENOMIC DNA]</scope>
    <source>
        <strain evidence="3">NBRC 108894</strain>
    </source>
</reference>
<keyword evidence="1" id="KW-0812">Transmembrane</keyword>
<sequence length="213" mass="21415">MSAAPAVAPHRPRVAAWMLTAARAALALVLGLAITFTGGHSARFGLVAFGVFGVVAGLLLLAGALLVLRRAVRGTFLVQAAVTLVAGISGLVALSSAAGGGDVIALVGIVSAFGILTGALELVAGLRARRVDRGARDWVLTGALTLALGLAFLVVPPGYRESLGGIERITGTLTASVVLVGLLGAWGIVVGVLQGISAVSLRTPVEPEEEDRT</sequence>
<proteinExistence type="predicted"/>
<dbReference type="EMBL" id="BSVB01000001">
    <property type="protein sequence ID" value="GMA95187.1"/>
    <property type="molecule type" value="Genomic_DNA"/>
</dbReference>